<dbReference type="Proteomes" id="UP000789595">
    <property type="component" value="Unassembled WGS sequence"/>
</dbReference>
<accession>A0A8J2WZX1</accession>
<proteinExistence type="predicted"/>
<organism evidence="2 3">
    <name type="scientific">Pelagomonas calceolata</name>
    <dbReference type="NCBI Taxonomy" id="35677"/>
    <lineage>
        <taxon>Eukaryota</taxon>
        <taxon>Sar</taxon>
        <taxon>Stramenopiles</taxon>
        <taxon>Ochrophyta</taxon>
        <taxon>Pelagophyceae</taxon>
        <taxon>Pelagomonadales</taxon>
        <taxon>Pelagomonadaceae</taxon>
        <taxon>Pelagomonas</taxon>
    </lineage>
</organism>
<reference evidence="2" key="1">
    <citation type="submission" date="2021-11" db="EMBL/GenBank/DDBJ databases">
        <authorList>
            <consortium name="Genoscope - CEA"/>
            <person name="William W."/>
        </authorList>
    </citation>
    <scope>NUCLEOTIDE SEQUENCE</scope>
</reference>
<gene>
    <name evidence="2" type="ORF">PECAL_4P00070</name>
</gene>
<sequence>MNHLDYFARAYAQPRYRSAAAPSAGAYDLDYVPWNCLTELARATCPGGPALGSFSVLPFTVYGKKQPKVTHNSKIAALRETLCPGAKVDPGRFALLGTELPTRKVTSKGYAEIWDRFPYASLKFTVPRPAVGHHALVNGVCVTRPAAPRPGESRRFLAAFMGLPRSAFGGLRDRLVRECEGAADCATTTTGFAAHHKPDPVTTYGNATFALQPWGDTATRKGFWDALAVGAVNVVFAPRGDRVPYGMYADEFVGRHETFTITIPESVWSTGGTLAYLRNIPSSRILELQRGALRARARAMYTTAGDCRDANFAIASVLAERFRAHQAKKTGF</sequence>
<dbReference type="Pfam" id="PF03016">
    <property type="entry name" value="Exostosin_GT47"/>
    <property type="match status" value="1"/>
</dbReference>
<dbReference type="AlphaFoldDB" id="A0A8J2WZX1"/>
<name>A0A8J2WZX1_9STRA</name>
<evidence type="ECO:0000259" key="1">
    <source>
        <dbReference type="Pfam" id="PF03016"/>
    </source>
</evidence>
<dbReference type="OrthoDB" id="1924787at2759"/>
<evidence type="ECO:0000313" key="3">
    <source>
        <dbReference type="Proteomes" id="UP000789595"/>
    </source>
</evidence>
<evidence type="ECO:0000313" key="2">
    <source>
        <dbReference type="EMBL" id="CAH0372850.1"/>
    </source>
</evidence>
<dbReference type="EMBL" id="CAKKNE010000004">
    <property type="protein sequence ID" value="CAH0372850.1"/>
    <property type="molecule type" value="Genomic_DNA"/>
</dbReference>
<keyword evidence="3" id="KW-1185">Reference proteome</keyword>
<comment type="caution">
    <text evidence="2">The sequence shown here is derived from an EMBL/GenBank/DDBJ whole genome shotgun (WGS) entry which is preliminary data.</text>
</comment>
<feature type="domain" description="Exostosin GT47" evidence="1">
    <location>
        <begin position="144"/>
        <end position="240"/>
    </location>
</feature>
<dbReference type="InterPro" id="IPR040911">
    <property type="entry name" value="Exostosin_GT47"/>
</dbReference>
<protein>
    <recommendedName>
        <fullName evidence="1">Exostosin GT47 domain-containing protein</fullName>
    </recommendedName>
</protein>